<keyword evidence="5" id="KW-1185">Reference proteome</keyword>
<dbReference type="SUPFAM" id="SSF55729">
    <property type="entry name" value="Acyl-CoA N-acyltransferases (Nat)"/>
    <property type="match status" value="1"/>
</dbReference>
<protein>
    <submittedName>
        <fullName evidence="4">GNAT family N-acetyltransferase</fullName>
    </submittedName>
</protein>
<dbReference type="KEGG" id="pdh:B9T62_36830"/>
<dbReference type="Proteomes" id="UP000249890">
    <property type="component" value="Chromosome"/>
</dbReference>
<dbReference type="InterPro" id="IPR016181">
    <property type="entry name" value="Acyl_CoA_acyltransferase"/>
</dbReference>
<reference evidence="4 5" key="1">
    <citation type="submission" date="2017-06" db="EMBL/GenBank/DDBJ databases">
        <title>Complete genome sequence of Paenibacillus donghaensis KCTC 13049T isolated from East Sea sediment, South Korea.</title>
        <authorList>
            <person name="Jung B.K."/>
            <person name="Hong S.-J."/>
            <person name="Shin J.-H."/>
        </authorList>
    </citation>
    <scope>NUCLEOTIDE SEQUENCE [LARGE SCALE GENOMIC DNA]</scope>
    <source>
        <strain evidence="4 5">KCTC 13049</strain>
    </source>
</reference>
<dbReference type="CDD" id="cd04301">
    <property type="entry name" value="NAT_SF"/>
    <property type="match status" value="1"/>
</dbReference>
<dbReference type="Pfam" id="PF00583">
    <property type="entry name" value="Acetyltransf_1"/>
    <property type="match status" value="1"/>
</dbReference>
<evidence type="ECO:0000313" key="4">
    <source>
        <dbReference type="EMBL" id="ASA25809.1"/>
    </source>
</evidence>
<dbReference type="OrthoDB" id="5319888at2"/>
<dbReference type="InterPro" id="IPR050832">
    <property type="entry name" value="Bact_Acetyltransf"/>
</dbReference>
<name>A0A2Z2KSD2_9BACL</name>
<feature type="domain" description="N-acetyltransferase" evidence="3">
    <location>
        <begin position="21"/>
        <end position="209"/>
    </location>
</feature>
<keyword evidence="1 4" id="KW-0808">Transferase</keyword>
<dbReference type="InterPro" id="IPR000182">
    <property type="entry name" value="GNAT_dom"/>
</dbReference>
<dbReference type="PANTHER" id="PTHR43877">
    <property type="entry name" value="AMINOALKYLPHOSPHONATE N-ACETYLTRANSFERASE-RELATED-RELATED"/>
    <property type="match status" value="1"/>
</dbReference>
<evidence type="ECO:0000259" key="3">
    <source>
        <dbReference type="PROSITE" id="PS51186"/>
    </source>
</evidence>
<dbReference type="PANTHER" id="PTHR43877:SF2">
    <property type="entry name" value="AMINOALKYLPHOSPHONATE N-ACETYLTRANSFERASE-RELATED"/>
    <property type="match status" value="1"/>
</dbReference>
<proteinExistence type="predicted"/>
<evidence type="ECO:0000256" key="1">
    <source>
        <dbReference type="ARBA" id="ARBA00022679"/>
    </source>
</evidence>
<dbReference type="AlphaFoldDB" id="A0A2Z2KSD2"/>
<evidence type="ECO:0000256" key="2">
    <source>
        <dbReference type="ARBA" id="ARBA00023315"/>
    </source>
</evidence>
<gene>
    <name evidence="4" type="ORF">B9T62_36830</name>
</gene>
<evidence type="ECO:0000313" key="5">
    <source>
        <dbReference type="Proteomes" id="UP000249890"/>
    </source>
</evidence>
<sequence length="212" mass="24648">MITTPIIIETMHSQYNQAVSRLLVDGFRGKFQTLTKLNDDKLALFFEKLLIHFPDEAGGQRVVAMQNGEAVGTMALKWKPESSVDSQAQHRASWQDFNKFGKWNLLKLLLGLHYLAHQPKERECYIADISVQPHHRGKGVGKQLLEWAQHNMQTLPLVDHLSLHVSANNQRAKQLYEQLSFRSCSKKNSIMRSLLFNEYEWDYMIFRSRHNI</sequence>
<dbReference type="RefSeq" id="WP_087919769.1">
    <property type="nucleotide sequence ID" value="NZ_CP021780.1"/>
</dbReference>
<dbReference type="PROSITE" id="PS51186">
    <property type="entry name" value="GNAT"/>
    <property type="match status" value="1"/>
</dbReference>
<accession>A0A2Z2KSD2</accession>
<dbReference type="EMBL" id="CP021780">
    <property type="protein sequence ID" value="ASA25809.1"/>
    <property type="molecule type" value="Genomic_DNA"/>
</dbReference>
<dbReference type="GO" id="GO:0016747">
    <property type="term" value="F:acyltransferase activity, transferring groups other than amino-acyl groups"/>
    <property type="evidence" value="ECO:0007669"/>
    <property type="project" value="InterPro"/>
</dbReference>
<keyword evidence="2" id="KW-0012">Acyltransferase</keyword>
<organism evidence="4 5">
    <name type="scientific">Paenibacillus donghaensis</name>
    <dbReference type="NCBI Taxonomy" id="414771"/>
    <lineage>
        <taxon>Bacteria</taxon>
        <taxon>Bacillati</taxon>
        <taxon>Bacillota</taxon>
        <taxon>Bacilli</taxon>
        <taxon>Bacillales</taxon>
        <taxon>Paenibacillaceae</taxon>
        <taxon>Paenibacillus</taxon>
    </lineage>
</organism>
<dbReference type="Gene3D" id="3.40.630.30">
    <property type="match status" value="1"/>
</dbReference>